<accession>A0A9P5VGW1</accession>
<feature type="compositionally biased region" description="Low complexity" evidence="1">
    <location>
        <begin position="324"/>
        <end position="361"/>
    </location>
</feature>
<gene>
    <name evidence="2" type="ORF">BG006_001916</name>
</gene>
<dbReference type="EMBL" id="JAAAUY010001406">
    <property type="protein sequence ID" value="KAF9322960.1"/>
    <property type="molecule type" value="Genomic_DNA"/>
</dbReference>
<feature type="region of interest" description="Disordered" evidence="1">
    <location>
        <begin position="277"/>
        <end position="361"/>
    </location>
</feature>
<dbReference type="Pfam" id="PF14953">
    <property type="entry name" value="DUF4504"/>
    <property type="match status" value="1"/>
</dbReference>
<organism evidence="2 3">
    <name type="scientific">Podila minutissima</name>
    <dbReference type="NCBI Taxonomy" id="64525"/>
    <lineage>
        <taxon>Eukaryota</taxon>
        <taxon>Fungi</taxon>
        <taxon>Fungi incertae sedis</taxon>
        <taxon>Mucoromycota</taxon>
        <taxon>Mortierellomycotina</taxon>
        <taxon>Mortierellomycetes</taxon>
        <taxon>Mortierellales</taxon>
        <taxon>Mortierellaceae</taxon>
        <taxon>Podila</taxon>
    </lineage>
</organism>
<dbReference type="PANTHER" id="PTHR31366:SF2">
    <property type="entry name" value="UPF0739 PROTEIN C1ORF74"/>
    <property type="match status" value="1"/>
</dbReference>
<name>A0A9P5VGW1_9FUNG</name>
<sequence length="416" mass="46826">MDRQYLENALAIVQLVLQQRINHAAQVSLANDILCICAGLRSASLVDQLYMNANDVERLQSIFHHTARFNHLDLLMIGEDHVFIIHRQLLLQDIHDYLSGSTKGLQRVFVNIDYHLPQPEIMPANRYKALEDYIRHVLLPNIQYRIQSWDLAEQSYEPLEVPHRLSIVTLTGWLLSYPINYVLPGHGRRYSSGTCSNSGALAYNPTILDEYTQNCDDEEDDEQDDGRNALADQALVITSVRLGPNEQISELREHCFLSFSYPAELAERCGSCESLSSVSSSTSSPLVSSLQLGSGMNDDDQGEEFLLTPTTPTPEQSQDMARRMGMSMGMPTPPSNTSSPSMSKTQRRSSQSLELSPRLPSSEYFDMNRPLSFSNPDICAAGRSFLTVLHVRFQQQQIWKTWQVGQQSVTLPVVAM</sequence>
<proteinExistence type="predicted"/>
<comment type="caution">
    <text evidence="2">The sequence shown here is derived from an EMBL/GenBank/DDBJ whole genome shotgun (WGS) entry which is preliminary data.</text>
</comment>
<evidence type="ECO:0000256" key="1">
    <source>
        <dbReference type="SAM" id="MobiDB-lite"/>
    </source>
</evidence>
<dbReference type="PANTHER" id="PTHR31366">
    <property type="entry name" value="UPF0739 PROTEIN C1ORF74"/>
    <property type="match status" value="1"/>
</dbReference>
<dbReference type="AlphaFoldDB" id="A0A9P5VGW1"/>
<evidence type="ECO:0000313" key="3">
    <source>
        <dbReference type="Proteomes" id="UP000696485"/>
    </source>
</evidence>
<evidence type="ECO:0000313" key="2">
    <source>
        <dbReference type="EMBL" id="KAF9322960.1"/>
    </source>
</evidence>
<reference evidence="2" key="1">
    <citation type="journal article" date="2020" name="Fungal Divers.">
        <title>Resolving the Mortierellaceae phylogeny through synthesis of multi-gene phylogenetics and phylogenomics.</title>
        <authorList>
            <person name="Vandepol N."/>
            <person name="Liber J."/>
            <person name="Desiro A."/>
            <person name="Na H."/>
            <person name="Kennedy M."/>
            <person name="Barry K."/>
            <person name="Grigoriev I.V."/>
            <person name="Miller A.N."/>
            <person name="O'Donnell K."/>
            <person name="Stajich J.E."/>
            <person name="Bonito G."/>
        </authorList>
    </citation>
    <scope>NUCLEOTIDE SEQUENCE</scope>
    <source>
        <strain evidence="2">NVP1</strain>
    </source>
</reference>
<protein>
    <submittedName>
        <fullName evidence="2">Uncharacterized protein</fullName>
    </submittedName>
</protein>
<dbReference type="InterPro" id="IPR027850">
    <property type="entry name" value="DUF4504"/>
</dbReference>
<keyword evidence="3" id="KW-1185">Reference proteome</keyword>
<feature type="compositionally biased region" description="Low complexity" evidence="1">
    <location>
        <begin position="277"/>
        <end position="290"/>
    </location>
</feature>
<dbReference type="Proteomes" id="UP000696485">
    <property type="component" value="Unassembled WGS sequence"/>
</dbReference>